<dbReference type="Gene3D" id="1.10.12.10">
    <property type="entry name" value="Lyase 2-enoyl-coa Hydratase, Chain A, domain 2"/>
    <property type="match status" value="1"/>
</dbReference>
<dbReference type="InterPro" id="IPR014748">
    <property type="entry name" value="Enoyl-CoA_hydra_C"/>
</dbReference>
<accession>X1BC40</accession>
<protein>
    <submittedName>
        <fullName evidence="3">Uncharacterized protein</fullName>
    </submittedName>
</protein>
<evidence type="ECO:0000313" key="3">
    <source>
        <dbReference type="EMBL" id="GAG69536.1"/>
    </source>
</evidence>
<gene>
    <name evidence="3" type="ORF">S01H4_21054</name>
</gene>
<dbReference type="EMBL" id="BART01009508">
    <property type="protein sequence ID" value="GAG69536.1"/>
    <property type="molecule type" value="Genomic_DNA"/>
</dbReference>
<dbReference type="FunFam" id="1.10.12.10:FF:000001">
    <property type="entry name" value="Probable enoyl-CoA hydratase, mitochondrial"/>
    <property type="match status" value="1"/>
</dbReference>
<dbReference type="AlphaFoldDB" id="X1BC40"/>
<dbReference type="InterPro" id="IPR029045">
    <property type="entry name" value="ClpP/crotonase-like_dom_sf"/>
</dbReference>
<comment type="caution">
    <text evidence="3">The sequence shown here is derived from an EMBL/GenBank/DDBJ whole genome shotgun (WGS) entry which is preliminary data.</text>
</comment>
<dbReference type="GO" id="GO:0016836">
    <property type="term" value="F:hydro-lyase activity"/>
    <property type="evidence" value="ECO:0007669"/>
    <property type="project" value="UniProtKB-ARBA"/>
</dbReference>
<proteinExistence type="inferred from homology"/>
<name>X1BC40_9ZZZZ</name>
<dbReference type="SUPFAM" id="SSF52096">
    <property type="entry name" value="ClpP/crotonase"/>
    <property type="match status" value="1"/>
</dbReference>
<evidence type="ECO:0000256" key="1">
    <source>
        <dbReference type="ARBA" id="ARBA00005254"/>
    </source>
</evidence>
<organism evidence="3">
    <name type="scientific">marine sediment metagenome</name>
    <dbReference type="NCBI Taxonomy" id="412755"/>
    <lineage>
        <taxon>unclassified sequences</taxon>
        <taxon>metagenomes</taxon>
        <taxon>ecological metagenomes</taxon>
    </lineage>
</organism>
<sequence>MSLVGLKYSKKGINLGLETNFLDGLERIEKIYLEELMTSEDAHEGLKAFMEKRKPLWKNK</sequence>
<reference evidence="3" key="1">
    <citation type="journal article" date="2014" name="Front. Microbiol.">
        <title>High frequency of phylogenetically diverse reductive dehalogenase-homologous genes in deep subseafloor sedimentary metagenomes.</title>
        <authorList>
            <person name="Kawai M."/>
            <person name="Futagami T."/>
            <person name="Toyoda A."/>
            <person name="Takaki Y."/>
            <person name="Nishi S."/>
            <person name="Hori S."/>
            <person name="Arai W."/>
            <person name="Tsubouchi T."/>
            <person name="Morono Y."/>
            <person name="Uchiyama I."/>
            <person name="Ito T."/>
            <person name="Fujiyama A."/>
            <person name="Inagaki F."/>
            <person name="Takami H."/>
        </authorList>
    </citation>
    <scope>NUCLEOTIDE SEQUENCE</scope>
    <source>
        <strain evidence="3">Expedition CK06-06</strain>
    </source>
</reference>
<evidence type="ECO:0000256" key="2">
    <source>
        <dbReference type="ARBA" id="ARBA00023239"/>
    </source>
</evidence>
<keyword evidence="2" id="KW-0456">Lyase</keyword>
<comment type="similarity">
    <text evidence="1">Belongs to the enoyl-CoA hydratase/isomerase family.</text>
</comment>